<evidence type="ECO:0000313" key="2">
    <source>
        <dbReference type="EMBL" id="KAF1803011.1"/>
    </source>
</evidence>
<gene>
    <name evidence="2" type="ORF">FB192DRAFT_1072452</name>
</gene>
<dbReference type="EMBL" id="JAAECE010000003">
    <property type="protein sequence ID" value="KAF1803011.1"/>
    <property type="molecule type" value="Genomic_DNA"/>
</dbReference>
<dbReference type="AlphaFoldDB" id="A0A8H4F1X6"/>
<reference evidence="2 3" key="1">
    <citation type="submission" date="2019-09" db="EMBL/GenBank/DDBJ databases">
        <authorList>
            <consortium name="DOE Joint Genome Institute"/>
            <person name="Mondo S.J."/>
            <person name="Navarro-Mendoza M.I."/>
            <person name="Perez-Arques C."/>
            <person name="Panchal S."/>
            <person name="Nicolas F.E."/>
            <person name="Ganguly P."/>
            <person name="Pangilinan J."/>
            <person name="Grigoriev I."/>
            <person name="Heitman J."/>
            <person name="Sanya K."/>
            <person name="Garre V."/>
        </authorList>
    </citation>
    <scope>NUCLEOTIDE SEQUENCE [LARGE SCALE GENOMIC DNA]</scope>
    <source>
        <strain evidence="2 3">MU402</strain>
    </source>
</reference>
<proteinExistence type="predicted"/>
<protein>
    <submittedName>
        <fullName evidence="2">Uncharacterized protein</fullName>
    </submittedName>
</protein>
<feature type="compositionally biased region" description="Low complexity" evidence="1">
    <location>
        <begin position="47"/>
        <end position="62"/>
    </location>
</feature>
<dbReference type="Proteomes" id="UP000469890">
    <property type="component" value="Unassembled WGS sequence"/>
</dbReference>
<evidence type="ECO:0000256" key="1">
    <source>
        <dbReference type="SAM" id="MobiDB-lite"/>
    </source>
</evidence>
<feature type="compositionally biased region" description="Low complexity" evidence="1">
    <location>
        <begin position="116"/>
        <end position="130"/>
    </location>
</feature>
<dbReference type="Pfam" id="PF23240">
    <property type="entry name" value="HAT_PRP39_N"/>
    <property type="match status" value="1"/>
</dbReference>
<name>A0A8H4F1X6_MUCCL</name>
<feature type="compositionally biased region" description="Basic and acidic residues" evidence="1">
    <location>
        <begin position="63"/>
        <end position="89"/>
    </location>
</feature>
<evidence type="ECO:0000313" key="3">
    <source>
        <dbReference type="Proteomes" id="UP000469890"/>
    </source>
</evidence>
<comment type="caution">
    <text evidence="2">The sequence shown here is derived from an EMBL/GenBank/DDBJ whole genome shotgun (WGS) entry which is preliminary data.</text>
</comment>
<accession>A0A8H4F1X6</accession>
<dbReference type="InterPro" id="IPR011990">
    <property type="entry name" value="TPR-like_helical_dom_sf"/>
</dbReference>
<dbReference type="SUPFAM" id="SSF48452">
    <property type="entry name" value="TPR-like"/>
    <property type="match status" value="1"/>
</dbReference>
<dbReference type="Gene3D" id="1.25.40.1040">
    <property type="match status" value="1"/>
</dbReference>
<sequence>MDADHQEKATLSYPSQVPDVAAEDTNMDPPANATEEQQQQPSDITEEQQPQQQEATPAPDAHAAAKEEQEEKDKEEITDGKEESHPEEKKEEEEVVTTMPTDQEQDEAAKHALNEASASPTAPTITAPAADQDPMDVMETSVDTFATAPSNAENQDTEEYTPMEGVTHQDDTTAAQAAPAPAPAAVDDAPPFLSAPASWQIPVAALHQQQQKLEPPQHPQPTMSTKATIRKERYESRVKENKYDIEAWTWLINEAQQTGDLEVIRDMYERFLNVFPTSVSVEKIKHVCVCMCVDMVPLLAKTLACLPRTRIEILQL</sequence>
<organism evidence="2 3">
    <name type="scientific">Mucor circinelloides f. lusitanicus</name>
    <name type="common">Mucor racemosus var. lusitanicus</name>
    <dbReference type="NCBI Taxonomy" id="29924"/>
    <lineage>
        <taxon>Eukaryota</taxon>
        <taxon>Fungi</taxon>
        <taxon>Fungi incertae sedis</taxon>
        <taxon>Mucoromycota</taxon>
        <taxon>Mucoromycotina</taxon>
        <taxon>Mucoromycetes</taxon>
        <taxon>Mucorales</taxon>
        <taxon>Mucorineae</taxon>
        <taxon>Mucoraceae</taxon>
        <taxon>Mucor</taxon>
    </lineage>
</organism>
<feature type="region of interest" description="Disordered" evidence="1">
    <location>
        <begin position="1"/>
        <end position="134"/>
    </location>
</feature>
<feature type="compositionally biased region" description="Polar residues" evidence="1">
    <location>
        <begin position="34"/>
        <end position="43"/>
    </location>
</feature>